<organism evidence="1">
    <name type="scientific">marine sediment metagenome</name>
    <dbReference type="NCBI Taxonomy" id="412755"/>
    <lineage>
        <taxon>unclassified sequences</taxon>
        <taxon>metagenomes</taxon>
        <taxon>ecological metagenomes</taxon>
    </lineage>
</organism>
<protein>
    <submittedName>
        <fullName evidence="1">Uncharacterized protein</fullName>
    </submittedName>
</protein>
<dbReference type="AlphaFoldDB" id="A0A0F9SM51"/>
<dbReference type="EMBL" id="LAZR01000412">
    <property type="protein sequence ID" value="KKN70070.1"/>
    <property type="molecule type" value="Genomic_DNA"/>
</dbReference>
<reference evidence="1" key="1">
    <citation type="journal article" date="2015" name="Nature">
        <title>Complex archaea that bridge the gap between prokaryotes and eukaryotes.</title>
        <authorList>
            <person name="Spang A."/>
            <person name="Saw J.H."/>
            <person name="Jorgensen S.L."/>
            <person name="Zaremba-Niedzwiedzka K."/>
            <person name="Martijn J."/>
            <person name="Lind A.E."/>
            <person name="van Eijk R."/>
            <person name="Schleper C."/>
            <person name="Guy L."/>
            <person name="Ettema T.J."/>
        </authorList>
    </citation>
    <scope>NUCLEOTIDE SEQUENCE</scope>
</reference>
<name>A0A0F9SM51_9ZZZZ</name>
<gene>
    <name evidence="1" type="ORF">LCGC14_0435170</name>
</gene>
<accession>A0A0F9SM51</accession>
<proteinExistence type="predicted"/>
<comment type="caution">
    <text evidence="1">The sequence shown here is derived from an EMBL/GenBank/DDBJ whole genome shotgun (WGS) entry which is preliminary data.</text>
</comment>
<evidence type="ECO:0000313" key="1">
    <source>
        <dbReference type="EMBL" id="KKN70070.1"/>
    </source>
</evidence>
<sequence>MTRSIKILRKIALYNNVCCLRWQCKNINMDKCKPLSRRGKDYIECGYFG</sequence>